<dbReference type="EMBL" id="UZAU01000382">
    <property type="status" value="NOT_ANNOTATED_CDS"/>
    <property type="molecule type" value="Genomic_DNA"/>
</dbReference>
<dbReference type="Gramene" id="evm.model.04.1248">
    <property type="protein sequence ID" value="cds.evm.model.04.1248"/>
    <property type="gene ID" value="evm.TU.04.1248"/>
</dbReference>
<dbReference type="Proteomes" id="UP000596661">
    <property type="component" value="Chromosome 4"/>
</dbReference>
<reference evidence="1" key="1">
    <citation type="submission" date="2018-11" db="EMBL/GenBank/DDBJ databases">
        <authorList>
            <person name="Grassa J C."/>
        </authorList>
    </citation>
    <scope>NUCLEOTIDE SEQUENCE [LARGE SCALE GENOMIC DNA]</scope>
</reference>
<evidence type="ECO:0000313" key="1">
    <source>
        <dbReference type="EnsemblPlants" id="cds.evm.model.04.1248"/>
    </source>
</evidence>
<name>A0A803PCB6_CANSA</name>
<dbReference type="AlphaFoldDB" id="A0A803PCB6"/>
<dbReference type="EnsemblPlants" id="evm.model.04.1248">
    <property type="protein sequence ID" value="cds.evm.model.04.1248"/>
    <property type="gene ID" value="evm.TU.04.1248"/>
</dbReference>
<accession>A0A803PCB6</accession>
<organism evidence="1 2">
    <name type="scientific">Cannabis sativa</name>
    <name type="common">Hemp</name>
    <name type="synonym">Marijuana</name>
    <dbReference type="NCBI Taxonomy" id="3483"/>
    <lineage>
        <taxon>Eukaryota</taxon>
        <taxon>Viridiplantae</taxon>
        <taxon>Streptophyta</taxon>
        <taxon>Embryophyta</taxon>
        <taxon>Tracheophyta</taxon>
        <taxon>Spermatophyta</taxon>
        <taxon>Magnoliopsida</taxon>
        <taxon>eudicotyledons</taxon>
        <taxon>Gunneridae</taxon>
        <taxon>Pentapetalae</taxon>
        <taxon>rosids</taxon>
        <taxon>fabids</taxon>
        <taxon>Rosales</taxon>
        <taxon>Cannabaceae</taxon>
        <taxon>Cannabis</taxon>
    </lineage>
</organism>
<proteinExistence type="predicted"/>
<reference evidence="1" key="2">
    <citation type="submission" date="2021-03" db="UniProtKB">
        <authorList>
            <consortium name="EnsemblPlants"/>
        </authorList>
    </citation>
    <scope>IDENTIFICATION</scope>
</reference>
<protein>
    <submittedName>
        <fullName evidence="1">Uncharacterized protein</fullName>
    </submittedName>
</protein>
<keyword evidence="2" id="KW-1185">Reference proteome</keyword>
<sequence length="69" mass="7563">METDQIVTYRERSSSSTLDDVLADLPVEEVAGQDVAHQASKHSDDRTGLDSADLDLAALDWLLLPPTHM</sequence>
<evidence type="ECO:0000313" key="2">
    <source>
        <dbReference type="Proteomes" id="UP000596661"/>
    </source>
</evidence>